<comment type="caution">
    <text evidence="3">The sequence shown here is derived from an EMBL/GenBank/DDBJ whole genome shotgun (WGS) entry which is preliminary data.</text>
</comment>
<organism evidence="3 4">
    <name type="scientific">Botrytis elliptica</name>
    <dbReference type="NCBI Taxonomy" id="278938"/>
    <lineage>
        <taxon>Eukaryota</taxon>
        <taxon>Fungi</taxon>
        <taxon>Dikarya</taxon>
        <taxon>Ascomycota</taxon>
        <taxon>Pezizomycotina</taxon>
        <taxon>Leotiomycetes</taxon>
        <taxon>Helotiales</taxon>
        <taxon>Sclerotiniaceae</taxon>
        <taxon>Botrytis</taxon>
    </lineage>
</organism>
<feature type="compositionally biased region" description="Polar residues" evidence="2">
    <location>
        <begin position="11"/>
        <end position="20"/>
    </location>
</feature>
<evidence type="ECO:0000313" key="4">
    <source>
        <dbReference type="Proteomes" id="UP000297229"/>
    </source>
</evidence>
<feature type="compositionally biased region" description="Polar residues" evidence="2">
    <location>
        <begin position="633"/>
        <end position="642"/>
    </location>
</feature>
<feature type="region of interest" description="Disordered" evidence="2">
    <location>
        <begin position="386"/>
        <end position="432"/>
    </location>
</feature>
<dbReference type="Proteomes" id="UP000297229">
    <property type="component" value="Unassembled WGS sequence"/>
</dbReference>
<feature type="coiled-coil region" evidence="1">
    <location>
        <begin position="1309"/>
        <end position="1348"/>
    </location>
</feature>
<feature type="compositionally biased region" description="Polar residues" evidence="2">
    <location>
        <begin position="183"/>
        <end position="195"/>
    </location>
</feature>
<feature type="region of interest" description="Disordered" evidence="2">
    <location>
        <begin position="166"/>
        <end position="206"/>
    </location>
</feature>
<proteinExistence type="predicted"/>
<evidence type="ECO:0000256" key="2">
    <source>
        <dbReference type="SAM" id="MobiDB-lite"/>
    </source>
</evidence>
<dbReference type="SUPFAM" id="SSF54001">
    <property type="entry name" value="Cysteine proteinases"/>
    <property type="match status" value="1"/>
</dbReference>
<feature type="region of interest" description="Disordered" evidence="2">
    <location>
        <begin position="1"/>
        <end position="20"/>
    </location>
</feature>
<feature type="compositionally biased region" description="Acidic residues" evidence="2">
    <location>
        <begin position="414"/>
        <end position="432"/>
    </location>
</feature>
<feature type="region of interest" description="Disordered" evidence="2">
    <location>
        <begin position="1064"/>
        <end position="1083"/>
    </location>
</feature>
<name>A0A4Z1IX17_9HELO</name>
<dbReference type="InterPro" id="IPR038765">
    <property type="entry name" value="Papain-like_cys_pep_sf"/>
</dbReference>
<dbReference type="STRING" id="278938.A0A4Z1IX17"/>
<keyword evidence="4" id="KW-1185">Reference proteome</keyword>
<protein>
    <submittedName>
        <fullName evidence="3">Uncharacterized protein</fullName>
    </submittedName>
</protein>
<feature type="compositionally biased region" description="Polar residues" evidence="2">
    <location>
        <begin position="129"/>
        <end position="147"/>
    </location>
</feature>
<feature type="region of interest" description="Disordered" evidence="2">
    <location>
        <begin position="113"/>
        <end position="147"/>
    </location>
</feature>
<feature type="compositionally biased region" description="Basic and acidic residues" evidence="2">
    <location>
        <begin position="1173"/>
        <end position="1200"/>
    </location>
</feature>
<feature type="compositionally biased region" description="Polar residues" evidence="2">
    <location>
        <begin position="1064"/>
        <end position="1077"/>
    </location>
</feature>
<dbReference type="Gene3D" id="3.40.395.10">
    <property type="entry name" value="Adenoviral Proteinase, Chain A"/>
    <property type="match status" value="1"/>
</dbReference>
<dbReference type="EMBL" id="PQXM01000989">
    <property type="protein sequence ID" value="TGO65921.1"/>
    <property type="molecule type" value="Genomic_DNA"/>
</dbReference>
<dbReference type="OrthoDB" id="10686523at2759"/>
<gene>
    <name evidence="3" type="ORF">BELL_0991g00030</name>
</gene>
<feature type="region of interest" description="Disordered" evidence="2">
    <location>
        <begin position="1173"/>
        <end position="1208"/>
    </location>
</feature>
<evidence type="ECO:0000256" key="1">
    <source>
        <dbReference type="SAM" id="Coils"/>
    </source>
</evidence>
<feature type="region of interest" description="Disordered" evidence="2">
    <location>
        <begin position="686"/>
        <end position="705"/>
    </location>
</feature>
<sequence>MSPSVPRLDTSRSGSQVQTRYTTRLQSQQVSYSSSLSVSSTEEDSSISNTNRMANITTSFLQAISELKESLQWIGIREEELRRCWIRLVELFETIKSIEMDMKADENSVGGLLADGDDAISEKEDASGPTLSPNTQRSPSSPLPSSFINGSARFLEEQLMEGRDTCNNFVNKPENQRTDVHSSEPQSNDFDSSAIHSFPPPSSASARLNRYSITENDTVQQFILYELQLSSSELESIIHATYRSNYNNLKKDIKTLVDKVIVVLELRGWWEIYFWWGREIVESRKAMRLVHRIVKIRRKYEQGVSSRNAKAKDVKGRKDGLMSLSAQDLHDAFNMARKERRSVQGMSTNRNVFVLEDVKRMYDDSMAMIKAGYDSGDLVTKVNANKKTGDVKGGSVKKIDEEEQQEGFEHMNNEDEDEDEVEDEDDNQNGIDLDTDPNDFYHAADNDIIPNTTSATIHNSIDNGEIEANDSRLAEDGSGYVIDFVSGVDEDNVNDDDISMPEISRCAPREPLLDLQLDHSSDLALDNLSQPGISPLQHCIHLPDLKDPNYRKRRRLSITPPFHTPDNDQLKQHQSKDNGSFRLEADKEGFLNQDLAMGLIDERRKSEEVWRLSTMKKIDTNGNHGRQAKKEAQSSTEGSDGIQSEKEIVPGLLKMNFESRDGHGKRKANLSNSKLELLNISSDSDFEFTTSPSKPTVRPQGEDGTISTDELLCGISRPTQWNDETLQCILSTFAIPRNTFILHPLAISLENTTFFFKRYWEFERIIGAVFHHGPEGSRSEEYESGSRREKGFKEGKEACIGHWTLVLVEPWQNCWTHFDSIASQKRYERVEIMMKDWIGRQLEQRKSSFNSPLTTEDSLPFESLPSTAILFNKKEQKTRQQRFSPSSSSISSKRIKCMQQSDGVSCGFFVASFCWWVLNDAKETNFAWFDETEMRRLLRSWVKLRLEWSNGHVGRNVEVDSDVIENKVVNGMLQASMQEKMGEKAERVKNNTTISRNTTSTFKTKGEACRDEHEFDTDRAKQDLQEESPAVVMNGETEKRIDHSKSGNRILDNEIAISLSLGSQPDAHQTAKSASLTQEKKPEHVQVHLGSKDREDVGIYGNGKFSSVVMESREVSQDEPTKRFSKDGLGIRVKINDTCSTITTTNSNKYTDKSAKITNYLSLTQPTIVSVEYPHDKTNENTDERNKRETEERETTKESEEMNGTDDSNLRELLKLMNTAKRKYDEFLEENEEKARTLKAEIALIREKIKEVNAVMELQNEDLKKKVQLIREFQGKVEKKRKVLGRFIGDGEETEQWHAGKQNMKGTEEDEVEKEVGEIKREMERTIRERLEKEIKDIDEKLKCVDNERLGLRAVVEAAEKEIMGFRKGMEESKARLRIVEGRIDEARGWIKRIMIDGQ</sequence>
<reference evidence="3 4" key="1">
    <citation type="submission" date="2017-12" db="EMBL/GenBank/DDBJ databases">
        <title>Comparative genomics of Botrytis spp.</title>
        <authorList>
            <person name="Valero-Jimenez C.A."/>
            <person name="Tapia P."/>
            <person name="Veloso J."/>
            <person name="Silva-Moreno E."/>
            <person name="Staats M."/>
            <person name="Valdes J.H."/>
            <person name="Van Kan J.A.L."/>
        </authorList>
    </citation>
    <scope>NUCLEOTIDE SEQUENCE [LARGE SCALE GENOMIC DNA]</scope>
    <source>
        <strain evidence="3 4">Be9601</strain>
    </source>
</reference>
<accession>A0A4Z1IX17</accession>
<evidence type="ECO:0000313" key="3">
    <source>
        <dbReference type="EMBL" id="TGO65921.1"/>
    </source>
</evidence>
<keyword evidence="1" id="KW-0175">Coiled coil</keyword>
<feature type="region of interest" description="Disordered" evidence="2">
    <location>
        <begin position="618"/>
        <end position="647"/>
    </location>
</feature>